<name>A0AAV5WLA8_9BILA</name>
<feature type="non-terminal residue" evidence="1">
    <location>
        <position position="1"/>
    </location>
</feature>
<evidence type="ECO:0000313" key="2">
    <source>
        <dbReference type="Proteomes" id="UP001432322"/>
    </source>
</evidence>
<evidence type="ECO:0000313" key="1">
    <source>
        <dbReference type="EMBL" id="GMT30564.1"/>
    </source>
</evidence>
<organism evidence="1 2">
    <name type="scientific">Pristionchus fissidentatus</name>
    <dbReference type="NCBI Taxonomy" id="1538716"/>
    <lineage>
        <taxon>Eukaryota</taxon>
        <taxon>Metazoa</taxon>
        <taxon>Ecdysozoa</taxon>
        <taxon>Nematoda</taxon>
        <taxon>Chromadorea</taxon>
        <taxon>Rhabditida</taxon>
        <taxon>Rhabditina</taxon>
        <taxon>Diplogasteromorpha</taxon>
        <taxon>Diplogasteroidea</taxon>
        <taxon>Neodiplogasteridae</taxon>
        <taxon>Pristionchus</taxon>
    </lineage>
</organism>
<dbReference type="Proteomes" id="UP001432322">
    <property type="component" value="Unassembled WGS sequence"/>
</dbReference>
<dbReference type="AlphaFoldDB" id="A0AAV5WLA8"/>
<gene>
    <name evidence="1" type="ORF">PFISCL1PPCAC_21861</name>
</gene>
<protein>
    <submittedName>
        <fullName evidence="1">Uncharacterized protein</fullName>
    </submittedName>
</protein>
<comment type="caution">
    <text evidence="1">The sequence shown here is derived from an EMBL/GenBank/DDBJ whole genome shotgun (WGS) entry which is preliminary data.</text>
</comment>
<dbReference type="EMBL" id="BTSY01000005">
    <property type="protein sequence ID" value="GMT30564.1"/>
    <property type="molecule type" value="Genomic_DNA"/>
</dbReference>
<keyword evidence="2" id="KW-1185">Reference proteome</keyword>
<accession>A0AAV5WLA8</accession>
<proteinExistence type="predicted"/>
<reference evidence="1" key="1">
    <citation type="submission" date="2023-10" db="EMBL/GenBank/DDBJ databases">
        <title>Genome assembly of Pristionchus species.</title>
        <authorList>
            <person name="Yoshida K."/>
            <person name="Sommer R.J."/>
        </authorList>
    </citation>
    <scope>NUCLEOTIDE SEQUENCE</scope>
    <source>
        <strain evidence="1">RS5133</strain>
    </source>
</reference>
<feature type="non-terminal residue" evidence="1">
    <location>
        <position position="123"/>
    </location>
</feature>
<sequence length="123" mass="14752">ALDKVHAEWSKDKRIDYMRIEVSDNDKIQLTCDRYKTSIFYPYSFTCDFRHLCDRFTEVYQNCEIETMNISMTDNADQSIYCQLIDCVKRIRCTDILEIRVPYAISDLMLREILSNKENVLIW</sequence>